<feature type="compositionally biased region" description="Polar residues" evidence="1">
    <location>
        <begin position="12"/>
        <end position="29"/>
    </location>
</feature>
<feature type="region of interest" description="Disordered" evidence="1">
    <location>
        <begin position="89"/>
        <end position="133"/>
    </location>
</feature>
<reference evidence="2" key="1">
    <citation type="submission" date="2017-12" db="EMBL/GenBank/DDBJ databases">
        <title>Sequencing the genomes of 1000 Actinobacteria strains.</title>
        <authorList>
            <person name="Klenk H.-P."/>
        </authorList>
    </citation>
    <scope>NUCLEOTIDE SEQUENCE [LARGE SCALE GENOMIC DNA]</scope>
    <source>
        <strain evidence="2">DSM 44228</strain>
    </source>
</reference>
<dbReference type="EMBL" id="PJNB01000001">
    <property type="protein sequence ID" value="PKW16247.1"/>
    <property type="molecule type" value="Genomic_DNA"/>
</dbReference>
<feature type="compositionally biased region" description="Basic and acidic residues" evidence="1">
    <location>
        <begin position="30"/>
        <end position="43"/>
    </location>
</feature>
<feature type="region of interest" description="Disordered" evidence="1">
    <location>
        <begin position="1"/>
        <end position="55"/>
    </location>
</feature>
<comment type="caution">
    <text evidence="2">The sequence shown here is derived from an EMBL/GenBank/DDBJ whole genome shotgun (WGS) entry which is preliminary data.</text>
</comment>
<evidence type="ECO:0000313" key="3">
    <source>
        <dbReference type="Proteomes" id="UP000233786"/>
    </source>
</evidence>
<feature type="compositionally biased region" description="Basic residues" evidence="1">
    <location>
        <begin position="110"/>
        <end position="133"/>
    </location>
</feature>
<accession>A0A2N3Y007</accession>
<organism evidence="2 3">
    <name type="scientific">Saccharopolyspora spinosa</name>
    <dbReference type="NCBI Taxonomy" id="60894"/>
    <lineage>
        <taxon>Bacteria</taxon>
        <taxon>Bacillati</taxon>
        <taxon>Actinomycetota</taxon>
        <taxon>Actinomycetes</taxon>
        <taxon>Pseudonocardiales</taxon>
        <taxon>Pseudonocardiaceae</taxon>
        <taxon>Saccharopolyspora</taxon>
    </lineage>
</organism>
<name>A0A2N3Y007_SACSN</name>
<dbReference type="Proteomes" id="UP000233786">
    <property type="component" value="Unassembled WGS sequence"/>
</dbReference>
<dbReference type="AlphaFoldDB" id="A0A2N3Y007"/>
<proteinExistence type="predicted"/>
<evidence type="ECO:0000313" key="2">
    <source>
        <dbReference type="EMBL" id="PKW16247.1"/>
    </source>
</evidence>
<gene>
    <name evidence="2" type="ORF">A8926_4059</name>
</gene>
<feature type="region of interest" description="Disordered" evidence="1">
    <location>
        <begin position="156"/>
        <end position="213"/>
    </location>
</feature>
<evidence type="ECO:0000256" key="1">
    <source>
        <dbReference type="SAM" id="MobiDB-lite"/>
    </source>
</evidence>
<feature type="compositionally biased region" description="Polar residues" evidence="1">
    <location>
        <begin position="156"/>
        <end position="169"/>
    </location>
</feature>
<feature type="compositionally biased region" description="Basic residues" evidence="1">
    <location>
        <begin position="1"/>
        <end position="10"/>
    </location>
</feature>
<sequence>MIIRPSRRPTRPQFQHDGTTRGTNMNNSHDCPENRKPLPESLRRQTHHSTPHTPVTTKWWRSMPVVVHDALGARVVVERRLVRRARLLGRPADAPHRHAPPLRPSTGQHRPSRSAGSRRTRRPRPHQLRHRFGRARMPMSAALAYRPDRSQATLIATSDASPSPTNTGLHLQPRSPEYFHHPSLADSVAHRRSTADTPRARPAPCSAGSAQRG</sequence>
<protein>
    <submittedName>
        <fullName evidence="2">Uncharacterized protein</fullName>
    </submittedName>
</protein>
<keyword evidence="3" id="KW-1185">Reference proteome</keyword>